<reference evidence="2 3" key="1">
    <citation type="submission" date="2015-11" db="EMBL/GenBank/DDBJ databases">
        <authorList>
            <person name="Sahl J."/>
            <person name="Wagner D."/>
            <person name="Keim P."/>
        </authorList>
    </citation>
    <scope>NUCLEOTIDE SEQUENCE [LARGE SCALE GENOMIC DNA]</scope>
    <source>
        <strain evidence="2 3">AZ-4-2-10-S1-D7</strain>
    </source>
</reference>
<dbReference type="SUPFAM" id="SSF54909">
    <property type="entry name" value="Dimeric alpha+beta barrel"/>
    <property type="match status" value="1"/>
</dbReference>
<organism evidence="2 3">
    <name type="scientific">Burkholderia anthina</name>
    <dbReference type="NCBI Taxonomy" id="179879"/>
    <lineage>
        <taxon>Bacteria</taxon>
        <taxon>Pseudomonadati</taxon>
        <taxon>Pseudomonadota</taxon>
        <taxon>Betaproteobacteria</taxon>
        <taxon>Burkholderiales</taxon>
        <taxon>Burkholderiaceae</taxon>
        <taxon>Burkholderia</taxon>
        <taxon>Burkholderia cepacia complex</taxon>
    </lineage>
</organism>
<feature type="domain" description="ABM" evidence="1">
    <location>
        <begin position="4"/>
        <end position="95"/>
    </location>
</feature>
<dbReference type="RefSeq" id="WP_060968595.1">
    <property type="nucleotide sequence ID" value="NZ_LNJP01000003.1"/>
</dbReference>
<name>A0AAW3PUL0_9BURK</name>
<evidence type="ECO:0000313" key="2">
    <source>
        <dbReference type="EMBL" id="KWZ32403.1"/>
    </source>
</evidence>
<comment type="caution">
    <text evidence="2">The sequence shown here is derived from an EMBL/GenBank/DDBJ whole genome shotgun (WGS) entry which is preliminary data.</text>
</comment>
<dbReference type="Pfam" id="PF03992">
    <property type="entry name" value="ABM"/>
    <property type="match status" value="1"/>
</dbReference>
<dbReference type="EMBL" id="LNJP01000003">
    <property type="protein sequence ID" value="KWZ32403.1"/>
    <property type="molecule type" value="Genomic_DNA"/>
</dbReference>
<dbReference type="Proteomes" id="UP000070434">
    <property type="component" value="Unassembled WGS sequence"/>
</dbReference>
<keyword evidence="2" id="KW-0503">Monooxygenase</keyword>
<evidence type="ECO:0000313" key="3">
    <source>
        <dbReference type="Proteomes" id="UP000070434"/>
    </source>
</evidence>
<dbReference type="Gene3D" id="3.30.70.100">
    <property type="match status" value="1"/>
</dbReference>
<dbReference type="InterPro" id="IPR007138">
    <property type="entry name" value="ABM_dom"/>
</dbReference>
<evidence type="ECO:0000259" key="1">
    <source>
        <dbReference type="PROSITE" id="PS51725"/>
    </source>
</evidence>
<dbReference type="AlphaFoldDB" id="A0AAW3PUL0"/>
<dbReference type="InterPro" id="IPR011008">
    <property type="entry name" value="Dimeric_a/b-barrel"/>
</dbReference>
<dbReference type="InterPro" id="IPR050744">
    <property type="entry name" value="AI-2_Isomerase_LsrG"/>
</dbReference>
<dbReference type="GO" id="GO:0005829">
    <property type="term" value="C:cytosol"/>
    <property type="evidence" value="ECO:0007669"/>
    <property type="project" value="TreeGrafter"/>
</dbReference>
<keyword evidence="2" id="KW-0560">Oxidoreductase</keyword>
<proteinExistence type="predicted"/>
<dbReference type="PROSITE" id="PS51725">
    <property type="entry name" value="ABM"/>
    <property type="match status" value="1"/>
</dbReference>
<dbReference type="GO" id="GO:0004497">
    <property type="term" value="F:monooxygenase activity"/>
    <property type="evidence" value="ECO:0007669"/>
    <property type="project" value="UniProtKB-KW"/>
</dbReference>
<sequence length="95" mass="10682">MSKQFVVATITADPQHAKAMEAALLAAVPAVRTEDGCEQYELHRDREASHRFTMIERWRDERALKVHGEAPAFQNLARELAGKATLDVVLLEKLI</sequence>
<dbReference type="PANTHER" id="PTHR33336">
    <property type="entry name" value="QUINOL MONOOXYGENASE YGIN-RELATED"/>
    <property type="match status" value="1"/>
</dbReference>
<dbReference type="PANTHER" id="PTHR33336:SF3">
    <property type="entry name" value="ABM DOMAIN-CONTAINING PROTEIN"/>
    <property type="match status" value="1"/>
</dbReference>
<protein>
    <submittedName>
        <fullName evidence="2">Monooxygenase</fullName>
    </submittedName>
</protein>
<accession>A0AAW3PUL0</accession>
<gene>
    <name evidence="2" type="ORF">WS64_25865</name>
</gene>